<dbReference type="Proteomes" id="UP000800082">
    <property type="component" value="Unassembled WGS sequence"/>
</dbReference>
<dbReference type="OrthoDB" id="3799380at2759"/>
<dbReference type="EMBL" id="ML979024">
    <property type="protein sequence ID" value="KAF1922504.1"/>
    <property type="molecule type" value="Genomic_DNA"/>
</dbReference>
<dbReference type="AlphaFoldDB" id="A0A6A5R663"/>
<organism evidence="1 2">
    <name type="scientific">Didymella exigua CBS 183.55</name>
    <dbReference type="NCBI Taxonomy" id="1150837"/>
    <lineage>
        <taxon>Eukaryota</taxon>
        <taxon>Fungi</taxon>
        <taxon>Dikarya</taxon>
        <taxon>Ascomycota</taxon>
        <taxon>Pezizomycotina</taxon>
        <taxon>Dothideomycetes</taxon>
        <taxon>Pleosporomycetidae</taxon>
        <taxon>Pleosporales</taxon>
        <taxon>Pleosporineae</taxon>
        <taxon>Didymellaceae</taxon>
        <taxon>Didymella</taxon>
    </lineage>
</organism>
<keyword evidence="2" id="KW-1185">Reference proteome</keyword>
<name>A0A6A5R663_9PLEO</name>
<dbReference type="GeneID" id="54355039"/>
<evidence type="ECO:0000313" key="1">
    <source>
        <dbReference type="EMBL" id="KAF1922504.1"/>
    </source>
</evidence>
<protein>
    <submittedName>
        <fullName evidence="1">Uncharacterized protein</fullName>
    </submittedName>
</protein>
<accession>A0A6A5R663</accession>
<sequence>MFTLRDLFVRIEPFRSAILSLLRPFDISRLLQATCCNLSEWEKGEYLNFLDDVFEDSSVISQMVESGMKVRILGSDVARLQKRLRHSTPYSVLSATQEFHLFVLVSDSSRDSKSHPTLVRDFRQISEQGFVPEDLSLVELQSRFDTSVARQIASFSRWILCAPYLAGTMPNNLPGWIPLLSTRPHMHVRTYISTYNDCNGKILHMDYNLTKKLFGLRTHESLLGNVSDLTTHCLTLERSGSSARQIRGNFVIGFLHDFLEETQRRGEVQFVITHTLYSSHCYVAVEIR</sequence>
<dbReference type="RefSeq" id="XP_033442757.1">
    <property type="nucleotide sequence ID" value="XM_033597372.1"/>
</dbReference>
<evidence type="ECO:0000313" key="2">
    <source>
        <dbReference type="Proteomes" id="UP000800082"/>
    </source>
</evidence>
<reference evidence="1" key="1">
    <citation type="journal article" date="2020" name="Stud. Mycol.">
        <title>101 Dothideomycetes genomes: a test case for predicting lifestyles and emergence of pathogens.</title>
        <authorList>
            <person name="Haridas S."/>
            <person name="Albert R."/>
            <person name="Binder M."/>
            <person name="Bloem J."/>
            <person name="Labutti K."/>
            <person name="Salamov A."/>
            <person name="Andreopoulos B."/>
            <person name="Baker S."/>
            <person name="Barry K."/>
            <person name="Bills G."/>
            <person name="Bluhm B."/>
            <person name="Cannon C."/>
            <person name="Castanera R."/>
            <person name="Culley D."/>
            <person name="Daum C."/>
            <person name="Ezra D."/>
            <person name="Gonzalez J."/>
            <person name="Henrissat B."/>
            <person name="Kuo A."/>
            <person name="Liang C."/>
            <person name="Lipzen A."/>
            <person name="Lutzoni F."/>
            <person name="Magnuson J."/>
            <person name="Mondo S."/>
            <person name="Nolan M."/>
            <person name="Ohm R."/>
            <person name="Pangilinan J."/>
            <person name="Park H.-J."/>
            <person name="Ramirez L."/>
            <person name="Alfaro M."/>
            <person name="Sun H."/>
            <person name="Tritt A."/>
            <person name="Yoshinaga Y."/>
            <person name="Zwiers L.-H."/>
            <person name="Turgeon B."/>
            <person name="Goodwin S."/>
            <person name="Spatafora J."/>
            <person name="Crous P."/>
            <person name="Grigoriev I."/>
        </authorList>
    </citation>
    <scope>NUCLEOTIDE SEQUENCE</scope>
    <source>
        <strain evidence="1">CBS 183.55</strain>
    </source>
</reference>
<gene>
    <name evidence="1" type="ORF">M421DRAFT_78037</name>
</gene>
<proteinExistence type="predicted"/>